<proteinExistence type="predicted"/>
<accession>A0A9P3G522</accession>
<comment type="caution">
    <text evidence="4">The sequence shown here is derived from an EMBL/GenBank/DDBJ whole genome shotgun (WGS) entry which is preliminary data.</text>
</comment>
<evidence type="ECO:0000256" key="2">
    <source>
        <dbReference type="SAM" id="Phobius"/>
    </source>
</evidence>
<dbReference type="AlphaFoldDB" id="A0A9P3G522"/>
<feature type="chain" id="PRO_5040238046" evidence="3">
    <location>
        <begin position="25"/>
        <end position="385"/>
    </location>
</feature>
<gene>
    <name evidence="4" type="ORF">PsYK624_054160</name>
</gene>
<feature type="transmembrane region" description="Helical" evidence="2">
    <location>
        <begin position="237"/>
        <end position="260"/>
    </location>
</feature>
<feature type="region of interest" description="Disordered" evidence="1">
    <location>
        <begin position="348"/>
        <end position="385"/>
    </location>
</feature>
<evidence type="ECO:0000256" key="3">
    <source>
        <dbReference type="SAM" id="SignalP"/>
    </source>
</evidence>
<sequence>MSRTSTATILLSVTTICILTHALAASGTLIDVIVDDQDPSISYSPEWHIGQTCTVCTARVDASQVYNGTWSDDTYLKQGSNTPQNATFKFNGSAIFVFGAQLQLSGKSSADVLFFVDDQMVSTYTFTPSGPQDVATYGQLLFSQDNLKEAPHTLTLQNGRVGGAPSLVLFDYLVYTTDTSNMGGMYANATTGESFPAKSLSQKLTCDHCSVNTTATASTAPRAATHAASRLDIGARIAAICLGSVFFLALLVIAGMARMIRRQRHTGGRSDSIQADVPLLPTPMSTWNSGSGDHTAVTAQPFPPTPFLLPPPNVPPQEPSASSYNALYRQGKPTTWVLASAQNMPAGHRIEQGQARSELPAEESGSVVSRRSAPPAYQSVSGDMM</sequence>
<keyword evidence="2" id="KW-0812">Transmembrane</keyword>
<reference evidence="4 5" key="1">
    <citation type="submission" date="2021-08" db="EMBL/GenBank/DDBJ databases">
        <title>Draft Genome Sequence of Phanerochaete sordida strain YK-624.</title>
        <authorList>
            <person name="Mori T."/>
            <person name="Dohra H."/>
            <person name="Suzuki T."/>
            <person name="Kawagishi H."/>
            <person name="Hirai H."/>
        </authorList>
    </citation>
    <scope>NUCLEOTIDE SEQUENCE [LARGE SCALE GENOMIC DNA]</scope>
    <source>
        <strain evidence="4 5">YK-624</strain>
    </source>
</reference>
<name>A0A9P3G522_9APHY</name>
<evidence type="ECO:0000313" key="4">
    <source>
        <dbReference type="EMBL" id="GJE89317.1"/>
    </source>
</evidence>
<dbReference type="EMBL" id="BPQB01000012">
    <property type="protein sequence ID" value="GJE89317.1"/>
    <property type="molecule type" value="Genomic_DNA"/>
</dbReference>
<keyword evidence="5" id="KW-1185">Reference proteome</keyword>
<organism evidence="4 5">
    <name type="scientific">Phanerochaete sordida</name>
    <dbReference type="NCBI Taxonomy" id="48140"/>
    <lineage>
        <taxon>Eukaryota</taxon>
        <taxon>Fungi</taxon>
        <taxon>Dikarya</taxon>
        <taxon>Basidiomycota</taxon>
        <taxon>Agaricomycotina</taxon>
        <taxon>Agaricomycetes</taxon>
        <taxon>Polyporales</taxon>
        <taxon>Phanerochaetaceae</taxon>
        <taxon>Phanerochaete</taxon>
    </lineage>
</organism>
<dbReference type="Gene3D" id="2.60.120.260">
    <property type="entry name" value="Galactose-binding domain-like"/>
    <property type="match status" value="1"/>
</dbReference>
<protein>
    <submittedName>
        <fullName evidence="4">Uncharacterized protein</fullName>
    </submittedName>
</protein>
<evidence type="ECO:0000256" key="1">
    <source>
        <dbReference type="SAM" id="MobiDB-lite"/>
    </source>
</evidence>
<keyword evidence="2" id="KW-1133">Transmembrane helix</keyword>
<keyword evidence="2" id="KW-0472">Membrane</keyword>
<feature type="signal peptide" evidence="3">
    <location>
        <begin position="1"/>
        <end position="24"/>
    </location>
</feature>
<evidence type="ECO:0000313" key="5">
    <source>
        <dbReference type="Proteomes" id="UP000703269"/>
    </source>
</evidence>
<dbReference type="Proteomes" id="UP000703269">
    <property type="component" value="Unassembled WGS sequence"/>
</dbReference>
<keyword evidence="3" id="KW-0732">Signal</keyword>
<dbReference type="OrthoDB" id="3270641at2759"/>